<dbReference type="Pfam" id="PF19661">
    <property type="entry name" value="DUF6164"/>
    <property type="match status" value="1"/>
</dbReference>
<organism evidence="2 3">
    <name type="scientific">Cognatiluteimonas sedimenti</name>
    <dbReference type="NCBI Taxonomy" id="2927791"/>
    <lineage>
        <taxon>Bacteria</taxon>
        <taxon>Pseudomonadati</taxon>
        <taxon>Pseudomonadota</taxon>
        <taxon>Gammaproteobacteria</taxon>
        <taxon>Lysobacterales</taxon>
        <taxon>Lysobacteraceae</taxon>
        <taxon>Cognatiluteimonas</taxon>
    </lineage>
</organism>
<comment type="caution">
    <text evidence="2">The sequence shown here is derived from an EMBL/GenBank/DDBJ whole genome shotgun (WGS) entry which is preliminary data.</text>
</comment>
<name>A0ABT0A0R7_9GAMM</name>
<gene>
    <name evidence="2" type="ORF">MQC88_01105</name>
</gene>
<dbReference type="InterPro" id="IPR046162">
    <property type="entry name" value="DUF6164"/>
</dbReference>
<evidence type="ECO:0000313" key="3">
    <source>
        <dbReference type="Proteomes" id="UP001165423"/>
    </source>
</evidence>
<proteinExistence type="predicted"/>
<feature type="transmembrane region" description="Helical" evidence="1">
    <location>
        <begin position="98"/>
        <end position="119"/>
    </location>
</feature>
<reference evidence="2 3" key="1">
    <citation type="submission" date="2022-03" db="EMBL/GenBank/DDBJ databases">
        <title>Luteimonas soily sp. nov., a novel bacterium isolated from the soil.</title>
        <authorList>
            <person name="Zhang X."/>
        </authorList>
    </citation>
    <scope>NUCLEOTIDE SEQUENCE [LARGE SCALE GENOMIC DNA]</scope>
    <source>
        <strain evidence="2 3">50</strain>
    </source>
</reference>
<evidence type="ECO:0000256" key="1">
    <source>
        <dbReference type="SAM" id="Phobius"/>
    </source>
</evidence>
<keyword evidence="3" id="KW-1185">Reference proteome</keyword>
<accession>A0ABT0A0R7</accession>
<dbReference type="EMBL" id="JALGCL010000001">
    <property type="protein sequence ID" value="MCJ0824569.1"/>
    <property type="molecule type" value="Genomic_DNA"/>
</dbReference>
<dbReference type="RefSeq" id="WP_243318432.1">
    <property type="nucleotide sequence ID" value="NZ_JALGCL010000001.1"/>
</dbReference>
<evidence type="ECO:0000313" key="2">
    <source>
        <dbReference type="EMBL" id="MCJ0824569.1"/>
    </source>
</evidence>
<protein>
    <submittedName>
        <fullName evidence="2">DUF6164 family protein</fullName>
    </submittedName>
</protein>
<keyword evidence="1" id="KW-1133">Transmembrane helix</keyword>
<keyword evidence="1" id="KW-0812">Transmembrane</keyword>
<keyword evidence="1" id="KW-0472">Membrane</keyword>
<sequence>MSKLLLNLRHVPDDEIADVRAMLEANRIEFYETLPSRWGISHGGIWVTDDGDIATAKRLMAEYQAERQARARAEHAAAVRDGTADTFATVLRREPLRVALTVLAILGMLGLVALIPVLLMRH</sequence>
<dbReference type="Proteomes" id="UP001165423">
    <property type="component" value="Unassembled WGS sequence"/>
</dbReference>